<keyword evidence="1" id="KW-0472">Membrane</keyword>
<keyword evidence="1" id="KW-0812">Transmembrane</keyword>
<feature type="transmembrane region" description="Helical" evidence="1">
    <location>
        <begin position="49"/>
        <end position="71"/>
    </location>
</feature>
<name>A0A6I5NFB4_9BIFI</name>
<evidence type="ECO:0000313" key="3">
    <source>
        <dbReference type="Proteomes" id="UP000469292"/>
    </source>
</evidence>
<accession>A0A6I5NFB4</accession>
<comment type="caution">
    <text evidence="2">The sequence shown here is derived from an EMBL/GenBank/DDBJ whole genome shotgun (WGS) entry which is preliminary data.</text>
</comment>
<evidence type="ECO:0000313" key="2">
    <source>
        <dbReference type="EMBL" id="NEG70024.1"/>
    </source>
</evidence>
<evidence type="ECO:0000256" key="1">
    <source>
        <dbReference type="SAM" id="Phobius"/>
    </source>
</evidence>
<dbReference type="Proteomes" id="UP000469292">
    <property type="component" value="Unassembled WGS sequence"/>
</dbReference>
<proteinExistence type="predicted"/>
<organism evidence="2 3">
    <name type="scientific">Bifidobacterium choloepi</name>
    <dbReference type="NCBI Taxonomy" id="2614131"/>
    <lineage>
        <taxon>Bacteria</taxon>
        <taxon>Bacillati</taxon>
        <taxon>Actinomycetota</taxon>
        <taxon>Actinomycetes</taxon>
        <taxon>Bifidobacteriales</taxon>
        <taxon>Bifidobacteriaceae</taxon>
        <taxon>Bifidobacterium</taxon>
    </lineage>
</organism>
<gene>
    <name evidence="2" type="ORF">F6S87_05340</name>
</gene>
<keyword evidence="1" id="KW-1133">Transmembrane helix</keyword>
<dbReference type="RefSeq" id="WP_163227632.1">
    <property type="nucleotide sequence ID" value="NZ_VYSG01000002.1"/>
</dbReference>
<sequence>MTNPLTQFHAVDSWTRDRQQEFNDSARLADPTPTYGGGWSIRSLKKTGFVLLAVTLVAAVLVLAGILLLMRMPAGSLLTMVLLIITCLLVFVGITCACCDIAVWIYCAVLKLRESSRLRRQAAKAAAKESAKPTELPGGTRVS</sequence>
<dbReference type="AlphaFoldDB" id="A0A6I5NFB4"/>
<keyword evidence="3" id="KW-1185">Reference proteome</keyword>
<protein>
    <submittedName>
        <fullName evidence="2">Uncharacterized protein</fullName>
    </submittedName>
</protein>
<reference evidence="2 3" key="1">
    <citation type="submission" date="2019-09" db="EMBL/GenBank/DDBJ databases">
        <title>Phylogenetic characterization of a novel taxon of the genus Bifidobacterium: Bifidobacterium choloepi sp. nov.</title>
        <authorList>
            <person name="Modesto M."/>
            <person name="Satti M."/>
        </authorList>
    </citation>
    <scope>NUCLEOTIDE SEQUENCE [LARGE SCALE GENOMIC DNA]</scope>
    <source>
        <strain evidence="2 3">BRDM6</strain>
    </source>
</reference>
<dbReference type="EMBL" id="VYSG01000002">
    <property type="protein sequence ID" value="NEG70024.1"/>
    <property type="molecule type" value="Genomic_DNA"/>
</dbReference>
<feature type="transmembrane region" description="Helical" evidence="1">
    <location>
        <begin position="77"/>
        <end position="110"/>
    </location>
</feature>